<reference evidence="1 2" key="1">
    <citation type="submission" date="2016-10" db="EMBL/GenBank/DDBJ databases">
        <title>Genome sequence of a sulfur-reducing bacterium Desulfurobacterium indicum K6013.</title>
        <authorList>
            <person name="Cao J."/>
            <person name="Shao Z."/>
            <person name="Alain K."/>
            <person name="Jebbar M."/>
        </authorList>
    </citation>
    <scope>NUCLEOTIDE SEQUENCE [LARGE SCALE GENOMIC DNA]</scope>
    <source>
        <strain evidence="1 2">K6013</strain>
    </source>
</reference>
<proteinExistence type="predicted"/>
<keyword evidence="2" id="KW-1185">Reference proteome</keyword>
<evidence type="ECO:0000313" key="2">
    <source>
        <dbReference type="Proteomes" id="UP000187408"/>
    </source>
</evidence>
<dbReference type="Pfam" id="PF08901">
    <property type="entry name" value="DUF1847"/>
    <property type="match status" value="1"/>
</dbReference>
<dbReference type="Proteomes" id="UP000187408">
    <property type="component" value="Unassembled WGS sequence"/>
</dbReference>
<name>A0A1R1MKU5_9BACT</name>
<dbReference type="AlphaFoldDB" id="A0A1R1MKU5"/>
<gene>
    <name evidence="1" type="ORF">BLW93_05085</name>
</gene>
<sequence length="189" mass="21320">MKCHLCNDKGCYREGKVCQKSPQLDNLPEEELKMLKTASEIEKEFYCQMTRLEEIVEFAKRMNYKRIGIAFCIGLFNEAKIVADIFTEKGFEVFSAICKIGSVDKETLDLPKLKKGKEAVCNPIGQAEALNRKKTDLNIVIGLCVGHDILFQKHSDAPSTVLIVKDRVLAHNPAGAIYTPYHLRRITGE</sequence>
<dbReference type="EMBL" id="MOEN01000016">
    <property type="protein sequence ID" value="OMH40438.1"/>
    <property type="molecule type" value="Genomic_DNA"/>
</dbReference>
<dbReference type="RefSeq" id="WP_076713027.1">
    <property type="nucleotide sequence ID" value="NZ_MOEN01000016.1"/>
</dbReference>
<dbReference type="STRING" id="1914305.BLW93_05085"/>
<evidence type="ECO:0000313" key="1">
    <source>
        <dbReference type="EMBL" id="OMH40438.1"/>
    </source>
</evidence>
<comment type="caution">
    <text evidence="1">The sequence shown here is derived from an EMBL/GenBank/DDBJ whole genome shotgun (WGS) entry which is preliminary data.</text>
</comment>
<accession>A0A1R1MKU5</accession>
<protein>
    <recommendedName>
        <fullName evidence="3">Metal-binding protein</fullName>
    </recommendedName>
</protein>
<evidence type="ECO:0008006" key="3">
    <source>
        <dbReference type="Google" id="ProtNLM"/>
    </source>
</evidence>
<dbReference type="InterPro" id="IPR014997">
    <property type="entry name" value="DUF1847"/>
</dbReference>
<organism evidence="1 2">
    <name type="scientific">Desulfurobacterium indicum</name>
    <dbReference type="NCBI Taxonomy" id="1914305"/>
    <lineage>
        <taxon>Bacteria</taxon>
        <taxon>Pseudomonadati</taxon>
        <taxon>Aquificota</taxon>
        <taxon>Aquificia</taxon>
        <taxon>Desulfurobacteriales</taxon>
        <taxon>Desulfurobacteriaceae</taxon>
        <taxon>Desulfurobacterium</taxon>
    </lineage>
</organism>
<dbReference type="OrthoDB" id="9795204at2"/>